<dbReference type="GO" id="GO:0004635">
    <property type="term" value="F:phosphoribosyl-AMP cyclohydrolase activity"/>
    <property type="evidence" value="ECO:0007669"/>
    <property type="project" value="UniProtKB-EC"/>
</dbReference>
<keyword evidence="5" id="KW-0963">Cytoplasm</keyword>
<evidence type="ECO:0000313" key="10">
    <source>
        <dbReference type="EMBL" id="CAB4532321.1"/>
    </source>
</evidence>
<reference evidence="10" key="1">
    <citation type="submission" date="2020-05" db="EMBL/GenBank/DDBJ databases">
        <authorList>
            <person name="Chiriac C."/>
            <person name="Salcher M."/>
            <person name="Ghai R."/>
            <person name="Kavagutti S V."/>
        </authorList>
    </citation>
    <scope>NUCLEOTIDE SEQUENCE</scope>
</reference>
<accession>A0A6J6AZZ8</accession>
<keyword evidence="8" id="KW-0368">Histidine biosynthesis</keyword>
<evidence type="ECO:0000256" key="7">
    <source>
        <dbReference type="ARBA" id="ARBA00022801"/>
    </source>
</evidence>
<dbReference type="InterPro" id="IPR038019">
    <property type="entry name" value="PRib_AMP_CycHydrolase_sf"/>
</dbReference>
<feature type="domain" description="Phosphoribosyl-AMP cyclohydrolase" evidence="9">
    <location>
        <begin position="34"/>
        <end position="107"/>
    </location>
</feature>
<dbReference type="AlphaFoldDB" id="A0A6J6AZZ8"/>
<dbReference type="GO" id="GO:0000105">
    <property type="term" value="P:L-histidine biosynthetic process"/>
    <property type="evidence" value="ECO:0007669"/>
    <property type="project" value="UniProtKB-UniPathway"/>
</dbReference>
<keyword evidence="6" id="KW-0028">Amino-acid biosynthesis</keyword>
<evidence type="ECO:0000256" key="3">
    <source>
        <dbReference type="ARBA" id="ARBA00012721"/>
    </source>
</evidence>
<proteinExistence type="inferred from homology"/>
<dbReference type="Pfam" id="PF01502">
    <property type="entry name" value="PRA-CH"/>
    <property type="match status" value="1"/>
</dbReference>
<evidence type="ECO:0000256" key="2">
    <source>
        <dbReference type="ARBA" id="ARBA00005169"/>
    </source>
</evidence>
<evidence type="ECO:0000256" key="5">
    <source>
        <dbReference type="ARBA" id="ARBA00022490"/>
    </source>
</evidence>
<dbReference type="UniPathway" id="UPA00031">
    <property type="reaction ID" value="UER00008"/>
</dbReference>
<evidence type="ECO:0000256" key="6">
    <source>
        <dbReference type="ARBA" id="ARBA00022605"/>
    </source>
</evidence>
<comment type="pathway">
    <text evidence="2">Amino-acid biosynthesis; L-histidine biosynthesis; L-histidine from 5-phospho-alpha-D-ribose 1-diphosphate: step 3/9.</text>
</comment>
<dbReference type="SUPFAM" id="SSF141734">
    <property type="entry name" value="HisI-like"/>
    <property type="match status" value="1"/>
</dbReference>
<comment type="catalytic activity">
    <reaction evidence="1">
        <text>1-(5-phospho-beta-D-ribosyl)-5'-AMP + H2O = 1-(5-phospho-beta-D-ribosyl)-5-[(5-phospho-beta-D-ribosylamino)methylideneamino]imidazole-4-carboxamide</text>
        <dbReference type="Rhea" id="RHEA:20049"/>
        <dbReference type="ChEBI" id="CHEBI:15377"/>
        <dbReference type="ChEBI" id="CHEBI:58435"/>
        <dbReference type="ChEBI" id="CHEBI:59457"/>
        <dbReference type="EC" id="3.5.4.19"/>
    </reaction>
</comment>
<dbReference type="InterPro" id="IPR026660">
    <property type="entry name" value="PRA-CH"/>
</dbReference>
<dbReference type="FunFam" id="3.10.20.810:FF:000001">
    <property type="entry name" value="Histidine biosynthesis bifunctional protein HisIE"/>
    <property type="match status" value="1"/>
</dbReference>
<evidence type="ECO:0000259" key="9">
    <source>
        <dbReference type="Pfam" id="PF01502"/>
    </source>
</evidence>
<organism evidence="10">
    <name type="scientific">freshwater metagenome</name>
    <dbReference type="NCBI Taxonomy" id="449393"/>
    <lineage>
        <taxon>unclassified sequences</taxon>
        <taxon>metagenomes</taxon>
        <taxon>ecological metagenomes</taxon>
    </lineage>
</organism>
<sequence length="118" mass="12592">MSLHLPDEVAARLKNSEELIPAIAQDSSSGQVLMLAYMSAQSLAVTLETGRATYWSRSRNELWEKGATSGHTQKVISISLDCDGDALLLQVEQVGGACHTGDKTCFHNSIALSAESNG</sequence>
<dbReference type="Gene3D" id="3.10.20.810">
    <property type="entry name" value="Phosphoribosyl-AMP cyclohydrolase"/>
    <property type="match status" value="1"/>
</dbReference>
<dbReference type="GO" id="GO:0004636">
    <property type="term" value="F:phosphoribosyl-ATP diphosphatase activity"/>
    <property type="evidence" value="ECO:0007669"/>
    <property type="project" value="UniProtKB-ARBA"/>
</dbReference>
<dbReference type="PANTHER" id="PTHR42945:SF1">
    <property type="entry name" value="HISTIDINE BIOSYNTHESIS BIFUNCTIONAL PROTEIN HIS7"/>
    <property type="match status" value="1"/>
</dbReference>
<protein>
    <recommendedName>
        <fullName evidence="4">Histidine biosynthesis bifunctional protein HisIE</fullName>
        <ecNumber evidence="3">3.5.4.19</ecNumber>
    </recommendedName>
</protein>
<evidence type="ECO:0000256" key="8">
    <source>
        <dbReference type="ARBA" id="ARBA00023102"/>
    </source>
</evidence>
<dbReference type="InterPro" id="IPR002496">
    <property type="entry name" value="PRib_AMP_CycHydrolase_dom"/>
</dbReference>
<evidence type="ECO:0000256" key="1">
    <source>
        <dbReference type="ARBA" id="ARBA00000024"/>
    </source>
</evidence>
<gene>
    <name evidence="10" type="ORF">UFOPK1419_00062</name>
</gene>
<keyword evidence="7" id="KW-0378">Hydrolase</keyword>
<name>A0A6J6AZZ8_9ZZZZ</name>
<dbReference type="HAMAP" id="MF_01021">
    <property type="entry name" value="HisI"/>
    <property type="match status" value="1"/>
</dbReference>
<dbReference type="NCBIfam" id="NF000768">
    <property type="entry name" value="PRK00051.1"/>
    <property type="match status" value="1"/>
</dbReference>
<dbReference type="PANTHER" id="PTHR42945">
    <property type="entry name" value="HISTIDINE BIOSYNTHESIS BIFUNCTIONAL PROTEIN"/>
    <property type="match status" value="1"/>
</dbReference>
<evidence type="ECO:0000256" key="4">
    <source>
        <dbReference type="ARBA" id="ARBA00017720"/>
    </source>
</evidence>
<dbReference type="EC" id="3.5.4.19" evidence="3"/>
<dbReference type="EMBL" id="CAEZSK010000004">
    <property type="protein sequence ID" value="CAB4532321.1"/>
    <property type="molecule type" value="Genomic_DNA"/>
</dbReference>